<comment type="caution">
    <text evidence="3">The sequence shown here is derived from an EMBL/GenBank/DDBJ whole genome shotgun (WGS) entry which is preliminary data.</text>
</comment>
<keyword evidence="1" id="KW-0812">Transmembrane</keyword>
<keyword evidence="4" id="KW-1185">Reference proteome</keyword>
<evidence type="ECO:0000256" key="1">
    <source>
        <dbReference type="SAM" id="Phobius"/>
    </source>
</evidence>
<reference evidence="3 4" key="1">
    <citation type="submission" date="2024-08" db="EMBL/GenBank/DDBJ databases">
        <authorList>
            <person name="Cucini C."/>
            <person name="Frati F."/>
        </authorList>
    </citation>
    <scope>NUCLEOTIDE SEQUENCE [LARGE SCALE GENOMIC DNA]</scope>
</reference>
<feature type="signal peptide" evidence="2">
    <location>
        <begin position="1"/>
        <end position="16"/>
    </location>
</feature>
<accession>A0ABP1RGX3</accession>
<feature type="chain" id="PRO_5047205963" evidence="2">
    <location>
        <begin position="17"/>
        <end position="165"/>
    </location>
</feature>
<proteinExistence type="predicted"/>
<dbReference type="Proteomes" id="UP001642540">
    <property type="component" value="Unassembled WGS sequence"/>
</dbReference>
<evidence type="ECO:0000313" key="4">
    <source>
        <dbReference type="Proteomes" id="UP001642540"/>
    </source>
</evidence>
<evidence type="ECO:0000313" key="3">
    <source>
        <dbReference type="EMBL" id="CAL8127995.1"/>
    </source>
</evidence>
<evidence type="ECO:0000256" key="2">
    <source>
        <dbReference type="SAM" id="SignalP"/>
    </source>
</evidence>
<gene>
    <name evidence="3" type="ORF">ODALV1_LOCUS22041</name>
</gene>
<name>A0ABP1RGX3_9HEXA</name>
<protein>
    <submittedName>
        <fullName evidence="3">Uncharacterized protein</fullName>
    </submittedName>
</protein>
<keyword evidence="2" id="KW-0732">Signal</keyword>
<dbReference type="EMBL" id="CAXLJM020000072">
    <property type="protein sequence ID" value="CAL8127995.1"/>
    <property type="molecule type" value="Genomic_DNA"/>
</dbReference>
<feature type="transmembrane region" description="Helical" evidence="1">
    <location>
        <begin position="35"/>
        <end position="57"/>
    </location>
</feature>
<sequence length="165" mass="18650">MGILLLRLYLVLNADAELGEEVPKLTLEDFGSNMILIGELVLCTMIMFLAVICGLNLDDFIFLSNQLFVYNKAILDMMKSKNIEIDADHKRRTLFAELDTIGTCIASTILPFGVAACIFHPIEPNHRLVEDWLEIEVGFQSWFTIVWISCLSKWGDAGMENVAQY</sequence>
<keyword evidence="1" id="KW-1133">Transmembrane helix</keyword>
<keyword evidence="1" id="KW-0472">Membrane</keyword>
<organism evidence="3 4">
    <name type="scientific">Orchesella dallaii</name>
    <dbReference type="NCBI Taxonomy" id="48710"/>
    <lineage>
        <taxon>Eukaryota</taxon>
        <taxon>Metazoa</taxon>
        <taxon>Ecdysozoa</taxon>
        <taxon>Arthropoda</taxon>
        <taxon>Hexapoda</taxon>
        <taxon>Collembola</taxon>
        <taxon>Entomobryomorpha</taxon>
        <taxon>Entomobryoidea</taxon>
        <taxon>Orchesellidae</taxon>
        <taxon>Orchesellinae</taxon>
        <taxon>Orchesella</taxon>
    </lineage>
</organism>